<dbReference type="PANTHER" id="PTHR21215:SF0">
    <property type="entry name" value="LD36024P"/>
    <property type="match status" value="1"/>
</dbReference>
<comment type="subcellular location">
    <subcellularLocation>
        <location evidence="1">Membrane</location>
        <topology evidence="1">Multi-pass membrane protein</topology>
    </subcellularLocation>
</comment>
<feature type="transmembrane region" description="Helical" evidence="5">
    <location>
        <begin position="203"/>
        <end position="227"/>
    </location>
</feature>
<dbReference type="GO" id="GO:0016020">
    <property type="term" value="C:membrane"/>
    <property type="evidence" value="ECO:0007669"/>
    <property type="project" value="UniProtKB-SubCell"/>
</dbReference>
<dbReference type="Pfam" id="PF13903">
    <property type="entry name" value="Claudin_2"/>
    <property type="match status" value="1"/>
</dbReference>
<name>A0AA89C0P7_PINIB</name>
<keyword evidence="3 5" id="KW-1133">Transmembrane helix</keyword>
<dbReference type="AlphaFoldDB" id="A0AA89C0P7"/>
<dbReference type="Proteomes" id="UP001186944">
    <property type="component" value="Unassembled WGS sequence"/>
</dbReference>
<dbReference type="PANTHER" id="PTHR21215">
    <property type="entry name" value="LD36024P"/>
    <property type="match status" value="1"/>
</dbReference>
<dbReference type="InterPro" id="IPR004031">
    <property type="entry name" value="PMP22/EMP/MP20/Claudin"/>
</dbReference>
<feature type="transmembrane region" description="Helical" evidence="5">
    <location>
        <begin position="115"/>
        <end position="136"/>
    </location>
</feature>
<feature type="transmembrane region" description="Helical" evidence="5">
    <location>
        <begin position="7"/>
        <end position="28"/>
    </location>
</feature>
<proteinExistence type="predicted"/>
<evidence type="ECO:0000256" key="3">
    <source>
        <dbReference type="ARBA" id="ARBA00022989"/>
    </source>
</evidence>
<protein>
    <submittedName>
        <fullName evidence="6">Uncharacterized protein</fullName>
    </submittedName>
</protein>
<feature type="transmembrane region" description="Helical" evidence="5">
    <location>
        <begin position="143"/>
        <end position="165"/>
    </location>
</feature>
<dbReference type="EMBL" id="VSWD01000010">
    <property type="protein sequence ID" value="KAK3089802.1"/>
    <property type="molecule type" value="Genomic_DNA"/>
</dbReference>
<comment type="caution">
    <text evidence="6">The sequence shown here is derived from an EMBL/GenBank/DDBJ whole genome shotgun (WGS) entry which is preliminary data.</text>
</comment>
<sequence length="287" mass="32950">MSFCGRVWLAVATAFGPIVIVFLAVSFATDHWLEFDVDRSRLDSTDRGSAYFRVSHDRHRGIFRECYPGNESEFLNNAPGVVDNYCFNIDYEMPAKSTSPTDNLKTRIHLSRCFLAFYIVAMVLFIFAFIFGMVVCCIERKRWAFTASLFAYFAAFANAVAIAFFHGAEYLERNKIEDNEYFYLRWTQNLKDYNSRSYGYSYILGWVGMALAALTATFYLTAGCLIAKKRYRYEEKRPDMMPMGGPAMGPYDMYYPPRGYPAGPMVYNMETGRPLPALGYGDYTSWS</sequence>
<keyword evidence="4 5" id="KW-0472">Membrane</keyword>
<organism evidence="6 7">
    <name type="scientific">Pinctada imbricata</name>
    <name type="common">Atlantic pearl-oyster</name>
    <name type="synonym">Pinctada martensii</name>
    <dbReference type="NCBI Taxonomy" id="66713"/>
    <lineage>
        <taxon>Eukaryota</taxon>
        <taxon>Metazoa</taxon>
        <taxon>Spiralia</taxon>
        <taxon>Lophotrochozoa</taxon>
        <taxon>Mollusca</taxon>
        <taxon>Bivalvia</taxon>
        <taxon>Autobranchia</taxon>
        <taxon>Pteriomorphia</taxon>
        <taxon>Pterioida</taxon>
        <taxon>Pterioidea</taxon>
        <taxon>Pteriidae</taxon>
        <taxon>Pinctada</taxon>
    </lineage>
</organism>
<evidence type="ECO:0000313" key="6">
    <source>
        <dbReference type="EMBL" id="KAK3089802.1"/>
    </source>
</evidence>
<dbReference type="Gene3D" id="1.20.140.150">
    <property type="match status" value="1"/>
</dbReference>
<evidence type="ECO:0000256" key="5">
    <source>
        <dbReference type="SAM" id="Phobius"/>
    </source>
</evidence>
<evidence type="ECO:0000256" key="1">
    <source>
        <dbReference type="ARBA" id="ARBA00004141"/>
    </source>
</evidence>
<reference evidence="6" key="1">
    <citation type="submission" date="2019-08" db="EMBL/GenBank/DDBJ databases">
        <title>The improved chromosome-level genome for the pearl oyster Pinctada fucata martensii using PacBio sequencing and Hi-C.</title>
        <authorList>
            <person name="Zheng Z."/>
        </authorList>
    </citation>
    <scope>NUCLEOTIDE SEQUENCE</scope>
    <source>
        <strain evidence="6">ZZ-2019</strain>
        <tissue evidence="6">Adductor muscle</tissue>
    </source>
</reference>
<gene>
    <name evidence="6" type="ORF">FSP39_006654</name>
</gene>
<evidence type="ECO:0000256" key="2">
    <source>
        <dbReference type="ARBA" id="ARBA00022692"/>
    </source>
</evidence>
<evidence type="ECO:0000313" key="7">
    <source>
        <dbReference type="Proteomes" id="UP001186944"/>
    </source>
</evidence>
<evidence type="ECO:0000256" key="4">
    <source>
        <dbReference type="ARBA" id="ARBA00023136"/>
    </source>
</evidence>
<accession>A0AA89C0P7</accession>
<keyword evidence="2 5" id="KW-0812">Transmembrane</keyword>
<keyword evidence="7" id="KW-1185">Reference proteome</keyword>